<proteinExistence type="predicted"/>
<name>A0AAD3HPN5_9CHLO</name>
<sequence length="149" mass="14902">GGGGGGGAGGSGASQLLRRLSVVCVEDAILHPGLPLVVWLMAAEPKGYNLGASHVSALLRVVYQLAMVQVRDGLPDPWDGGGAAEGAGAPAAAASGPATLAEVDELGLPPAEGCLVKCLVMRAGYGGMACDVRMLRGFAGYWAARFRGA</sequence>
<gene>
    <name evidence="1" type="ORF">Agub_g10077</name>
</gene>
<dbReference type="Proteomes" id="UP001054857">
    <property type="component" value="Unassembled WGS sequence"/>
</dbReference>
<feature type="non-terminal residue" evidence="1">
    <location>
        <position position="149"/>
    </location>
</feature>
<feature type="non-terminal residue" evidence="1">
    <location>
        <position position="1"/>
    </location>
</feature>
<keyword evidence="2" id="KW-1185">Reference proteome</keyword>
<protein>
    <submittedName>
        <fullName evidence="1">Uncharacterized protein</fullName>
    </submittedName>
</protein>
<accession>A0AAD3HPN5</accession>
<evidence type="ECO:0000313" key="1">
    <source>
        <dbReference type="EMBL" id="GFR48217.1"/>
    </source>
</evidence>
<comment type="caution">
    <text evidence="1">The sequence shown here is derived from an EMBL/GenBank/DDBJ whole genome shotgun (WGS) entry which is preliminary data.</text>
</comment>
<organism evidence="1 2">
    <name type="scientific">Astrephomene gubernaculifera</name>
    <dbReference type="NCBI Taxonomy" id="47775"/>
    <lineage>
        <taxon>Eukaryota</taxon>
        <taxon>Viridiplantae</taxon>
        <taxon>Chlorophyta</taxon>
        <taxon>core chlorophytes</taxon>
        <taxon>Chlorophyceae</taxon>
        <taxon>CS clade</taxon>
        <taxon>Chlamydomonadales</taxon>
        <taxon>Astrephomenaceae</taxon>
        <taxon>Astrephomene</taxon>
    </lineage>
</organism>
<reference evidence="1 2" key="1">
    <citation type="journal article" date="2021" name="Sci. Rep.">
        <title>Genome sequencing of the multicellular alga Astrephomene provides insights into convergent evolution of germ-soma differentiation.</title>
        <authorList>
            <person name="Yamashita S."/>
            <person name="Yamamoto K."/>
            <person name="Matsuzaki R."/>
            <person name="Suzuki S."/>
            <person name="Yamaguchi H."/>
            <person name="Hirooka S."/>
            <person name="Minakuchi Y."/>
            <person name="Miyagishima S."/>
            <person name="Kawachi M."/>
            <person name="Toyoda A."/>
            <person name="Nozaki H."/>
        </authorList>
    </citation>
    <scope>NUCLEOTIDE SEQUENCE [LARGE SCALE GENOMIC DNA]</scope>
    <source>
        <strain evidence="1 2">NIES-4017</strain>
    </source>
</reference>
<evidence type="ECO:0000313" key="2">
    <source>
        <dbReference type="Proteomes" id="UP001054857"/>
    </source>
</evidence>
<dbReference type="AlphaFoldDB" id="A0AAD3HPN5"/>
<dbReference type="EMBL" id="BMAR01000022">
    <property type="protein sequence ID" value="GFR48217.1"/>
    <property type="molecule type" value="Genomic_DNA"/>
</dbReference>